<dbReference type="Proteomes" id="UP000016927">
    <property type="component" value="Unassembled WGS sequence"/>
</dbReference>
<feature type="transmembrane region" description="Helical" evidence="1">
    <location>
        <begin position="419"/>
        <end position="439"/>
    </location>
</feature>
<name>R0ML46_NOSB1</name>
<sequence length="445" mass="51955">MFKKVDKNRLDLNITHDDRNITVKFKSKEHIPFGGIWTSDNFTIDDSQFLIEGTSIFEWVTKNITDINSLDRFINTISSRTFEHKSNIKGFYDKADNLQLALVIFKIEDFRKIAVEVIKSQKSGGNNSLSDDYDKKIEKNMLNMQIIHVLNYNNKANGIPSDLNDYELYILKSFRISDSFKTLPLLKKCAFDVITSAALAFTFFGILILTAICCIKNEDLEERIVYKRINKDTLNLNITEDSNSITITFKTKDYLPISGVRFSENNKIYANTFFIDGVNLINWIIANIITKDSLDNLVNTLEDHVFEFKIDKNKFIKYKNELGCTLEVLKKDDFYFLMTDYINNFSSKNLAARIANIEKYFELLGKFDARKINFIVRYFNCLNELPSNLNDYELWFYKPIEIKECFQVLGLIKKSLIDALLHIFFTVSLWGFLIFVVRFSMSKYF</sequence>
<feature type="transmembrane region" description="Helical" evidence="1">
    <location>
        <begin position="189"/>
        <end position="212"/>
    </location>
</feature>
<dbReference type="HOGENOM" id="CLU_615522_0_0_1"/>
<feature type="non-terminal residue" evidence="2">
    <location>
        <position position="445"/>
    </location>
</feature>
<accession>R0ML46</accession>
<reference evidence="2 3" key="1">
    <citation type="journal article" date="2013" name="BMC Genomics">
        <title>Comparative genomics of parasitic silkworm microsporidia reveal an association between genome expansion and host adaptation.</title>
        <authorList>
            <person name="Pan G."/>
            <person name="Xu J."/>
            <person name="Li T."/>
            <person name="Xia Q."/>
            <person name="Liu S.L."/>
            <person name="Zhang G."/>
            <person name="Li S."/>
            <person name="Li C."/>
            <person name="Liu H."/>
            <person name="Yang L."/>
            <person name="Liu T."/>
            <person name="Zhang X."/>
            <person name="Wu Z."/>
            <person name="Fan W."/>
            <person name="Dang X."/>
            <person name="Xiang H."/>
            <person name="Tao M."/>
            <person name="Li Y."/>
            <person name="Hu J."/>
            <person name="Li Z."/>
            <person name="Lin L."/>
            <person name="Luo J."/>
            <person name="Geng L."/>
            <person name="Wang L."/>
            <person name="Long M."/>
            <person name="Wan Y."/>
            <person name="He N."/>
            <person name="Zhang Z."/>
            <person name="Lu C."/>
            <person name="Keeling P.J."/>
            <person name="Wang J."/>
            <person name="Xiang Z."/>
            <person name="Zhou Z."/>
        </authorList>
    </citation>
    <scope>NUCLEOTIDE SEQUENCE [LARGE SCALE GENOMIC DNA]</scope>
    <source>
        <strain evidence="3">CQ1 / CVCC 102059</strain>
    </source>
</reference>
<evidence type="ECO:0000313" key="3">
    <source>
        <dbReference type="Proteomes" id="UP000016927"/>
    </source>
</evidence>
<proteinExistence type="predicted"/>
<dbReference type="AlphaFoldDB" id="R0ML46"/>
<gene>
    <name evidence="2" type="ORF">NBO_67g0008</name>
</gene>
<protein>
    <submittedName>
        <fullName evidence="2">Uncharacterized protein</fullName>
    </submittedName>
</protein>
<evidence type="ECO:0000313" key="2">
    <source>
        <dbReference type="EMBL" id="EOB13533.1"/>
    </source>
</evidence>
<evidence type="ECO:0000256" key="1">
    <source>
        <dbReference type="SAM" id="Phobius"/>
    </source>
</evidence>
<keyword evidence="3" id="KW-1185">Reference proteome</keyword>
<organism evidence="2 3">
    <name type="scientific">Nosema bombycis (strain CQ1 / CVCC 102059)</name>
    <name type="common">Microsporidian parasite</name>
    <name type="synonym">Pebrine of silkworm</name>
    <dbReference type="NCBI Taxonomy" id="578461"/>
    <lineage>
        <taxon>Eukaryota</taxon>
        <taxon>Fungi</taxon>
        <taxon>Fungi incertae sedis</taxon>
        <taxon>Microsporidia</taxon>
        <taxon>Nosematidae</taxon>
        <taxon>Nosema</taxon>
    </lineage>
</organism>
<keyword evidence="1" id="KW-0472">Membrane</keyword>
<dbReference type="VEuPathDB" id="MicrosporidiaDB:NBO_67g0008"/>
<keyword evidence="1" id="KW-0812">Transmembrane</keyword>
<keyword evidence="1" id="KW-1133">Transmembrane helix</keyword>
<dbReference type="EMBL" id="KB908975">
    <property type="protein sequence ID" value="EOB13533.1"/>
    <property type="molecule type" value="Genomic_DNA"/>
</dbReference>